<dbReference type="Pfam" id="PF12671">
    <property type="entry name" value="Amidase_6"/>
    <property type="match status" value="1"/>
</dbReference>
<organism evidence="3 4">
    <name type="scientific">Nocardia yunnanensis</name>
    <dbReference type="NCBI Taxonomy" id="2382165"/>
    <lineage>
        <taxon>Bacteria</taxon>
        <taxon>Bacillati</taxon>
        <taxon>Actinomycetota</taxon>
        <taxon>Actinomycetes</taxon>
        <taxon>Mycobacteriales</taxon>
        <taxon>Nocardiaceae</taxon>
        <taxon>Nocardia</taxon>
    </lineage>
</organism>
<dbReference type="Proteomes" id="UP000267164">
    <property type="component" value="Chromosome"/>
</dbReference>
<evidence type="ECO:0000259" key="2">
    <source>
        <dbReference type="Pfam" id="PF12671"/>
    </source>
</evidence>
<dbReference type="PANTHER" id="PTHR40032:SF1">
    <property type="entry name" value="EXPORTED PROTEIN"/>
    <property type="match status" value="1"/>
</dbReference>
<reference evidence="3 4" key="1">
    <citation type="submission" date="2018-09" db="EMBL/GenBank/DDBJ databases">
        <title>Nocardia yunnanensis sp. nov., an actinomycete isolated from a soil sample.</title>
        <authorList>
            <person name="Zhang J."/>
        </authorList>
    </citation>
    <scope>NUCLEOTIDE SEQUENCE [LARGE SCALE GENOMIC DNA]</scope>
    <source>
        <strain evidence="3 4">CFHS0054</strain>
    </source>
</reference>
<evidence type="ECO:0000313" key="4">
    <source>
        <dbReference type="Proteomes" id="UP000267164"/>
    </source>
</evidence>
<dbReference type="AlphaFoldDB" id="A0A386ZQY8"/>
<evidence type="ECO:0000256" key="1">
    <source>
        <dbReference type="SAM" id="MobiDB-lite"/>
    </source>
</evidence>
<accession>A0A386ZQY8</accession>
<sequence length="126" mass="13990">MVAAETGQLSPARAAAVAYANQWALNHNPDYEGFPSQDCTNFISQCLRAAVSRMRATEAFHFCITTNRGGGITTTTTTFPMTSRGRGPVPQNYMTICCALIRNRAPRAEPRSRRERLMRPQPVSIR</sequence>
<keyword evidence="4" id="KW-1185">Reference proteome</keyword>
<proteinExistence type="predicted"/>
<dbReference type="PANTHER" id="PTHR40032">
    <property type="entry name" value="EXPORTED PROTEIN-RELATED"/>
    <property type="match status" value="1"/>
</dbReference>
<feature type="compositionally biased region" description="Basic and acidic residues" evidence="1">
    <location>
        <begin position="107"/>
        <end position="118"/>
    </location>
</feature>
<dbReference type="EMBL" id="CP032568">
    <property type="protein sequence ID" value="AYF79614.1"/>
    <property type="molecule type" value="Genomic_DNA"/>
</dbReference>
<protein>
    <recommendedName>
        <fullName evidence="2">Putative amidase domain-containing protein</fullName>
    </recommendedName>
</protein>
<evidence type="ECO:0000313" key="3">
    <source>
        <dbReference type="EMBL" id="AYF79614.1"/>
    </source>
</evidence>
<dbReference type="KEGG" id="nyu:D7D52_34985"/>
<gene>
    <name evidence="3" type="ORF">D7D52_34985</name>
</gene>
<feature type="region of interest" description="Disordered" evidence="1">
    <location>
        <begin position="107"/>
        <end position="126"/>
    </location>
</feature>
<feature type="domain" description="Putative amidase" evidence="2">
    <location>
        <begin position="13"/>
        <end position="58"/>
    </location>
</feature>
<dbReference type="OrthoDB" id="4964680at2"/>
<name>A0A386ZQY8_9NOCA</name>
<dbReference type="InterPro" id="IPR024301">
    <property type="entry name" value="Amidase_6"/>
</dbReference>